<evidence type="ECO:0000256" key="5">
    <source>
        <dbReference type="SAM" id="MobiDB-lite"/>
    </source>
</evidence>
<evidence type="ECO:0000313" key="8">
    <source>
        <dbReference type="Proteomes" id="UP000799539"/>
    </source>
</evidence>
<dbReference type="EMBL" id="ML992663">
    <property type="protein sequence ID" value="KAF2216851.1"/>
    <property type="molecule type" value="Genomic_DNA"/>
</dbReference>
<proteinExistence type="inferred from homology"/>
<feature type="compositionally biased region" description="Low complexity" evidence="5">
    <location>
        <begin position="310"/>
        <end position="338"/>
    </location>
</feature>
<dbReference type="Pfam" id="PF03467">
    <property type="entry name" value="Smg4_UPF3"/>
    <property type="match status" value="1"/>
</dbReference>
<dbReference type="GO" id="GO:0045727">
    <property type="term" value="P:positive regulation of translation"/>
    <property type="evidence" value="ECO:0007669"/>
    <property type="project" value="TreeGrafter"/>
</dbReference>
<dbReference type="GO" id="GO:0003729">
    <property type="term" value="F:mRNA binding"/>
    <property type="evidence" value="ECO:0007669"/>
    <property type="project" value="TreeGrafter"/>
</dbReference>
<organism evidence="7 8">
    <name type="scientific">Cercospora zeae-maydis SCOH1-5</name>
    <dbReference type="NCBI Taxonomy" id="717836"/>
    <lineage>
        <taxon>Eukaryota</taxon>
        <taxon>Fungi</taxon>
        <taxon>Dikarya</taxon>
        <taxon>Ascomycota</taxon>
        <taxon>Pezizomycotina</taxon>
        <taxon>Dothideomycetes</taxon>
        <taxon>Dothideomycetidae</taxon>
        <taxon>Mycosphaerellales</taxon>
        <taxon>Mycosphaerellaceae</taxon>
        <taxon>Cercospora</taxon>
    </lineage>
</organism>
<feature type="compositionally biased region" description="Basic and acidic residues" evidence="5">
    <location>
        <begin position="250"/>
        <end position="260"/>
    </location>
</feature>
<feature type="compositionally biased region" description="Gly residues" evidence="5">
    <location>
        <begin position="502"/>
        <end position="519"/>
    </location>
</feature>
<name>A0A6A6FTZ1_9PEZI</name>
<evidence type="ECO:0000256" key="3">
    <source>
        <dbReference type="ARBA" id="ARBA00023161"/>
    </source>
</evidence>
<dbReference type="CDD" id="cd12455">
    <property type="entry name" value="RRM_like_Smg4_UPF3"/>
    <property type="match status" value="1"/>
</dbReference>
<feature type="compositionally biased region" description="Low complexity" evidence="5">
    <location>
        <begin position="261"/>
        <end position="286"/>
    </location>
</feature>
<feature type="compositionally biased region" description="Polar residues" evidence="5">
    <location>
        <begin position="300"/>
        <end position="309"/>
    </location>
</feature>
<dbReference type="InterPro" id="IPR012677">
    <property type="entry name" value="Nucleotide-bd_a/b_plait_sf"/>
</dbReference>
<dbReference type="Proteomes" id="UP000799539">
    <property type="component" value="Unassembled WGS sequence"/>
</dbReference>
<dbReference type="GO" id="GO:0005737">
    <property type="term" value="C:cytoplasm"/>
    <property type="evidence" value="ECO:0007669"/>
    <property type="project" value="TreeGrafter"/>
</dbReference>
<feature type="domain" description="UPF3" evidence="6">
    <location>
        <begin position="34"/>
        <end position="205"/>
    </location>
</feature>
<dbReference type="OrthoDB" id="18087at2759"/>
<evidence type="ECO:0000256" key="2">
    <source>
        <dbReference type="ARBA" id="ARBA00005991"/>
    </source>
</evidence>
<feature type="non-terminal residue" evidence="7">
    <location>
        <position position="519"/>
    </location>
</feature>
<dbReference type="Gene3D" id="3.30.70.330">
    <property type="match status" value="2"/>
</dbReference>
<accession>A0A6A6FTZ1</accession>
<dbReference type="PANTHER" id="PTHR13112">
    <property type="entry name" value="UPF3 REGULATOR OF NONSENSE TRANSCRIPTS-LIKE PROTEIN"/>
    <property type="match status" value="1"/>
</dbReference>
<evidence type="ECO:0000256" key="4">
    <source>
        <dbReference type="ARBA" id="ARBA00023242"/>
    </source>
</evidence>
<dbReference type="SUPFAM" id="SSF54928">
    <property type="entry name" value="RNA-binding domain, RBD"/>
    <property type="match status" value="2"/>
</dbReference>
<comment type="similarity">
    <text evidence="2">Belongs to the RENT3 family.</text>
</comment>
<evidence type="ECO:0000256" key="1">
    <source>
        <dbReference type="ARBA" id="ARBA00004123"/>
    </source>
</evidence>
<reference evidence="7" key="1">
    <citation type="journal article" date="2020" name="Stud. Mycol.">
        <title>101 Dothideomycetes genomes: a test case for predicting lifestyles and emergence of pathogens.</title>
        <authorList>
            <person name="Haridas S."/>
            <person name="Albert R."/>
            <person name="Binder M."/>
            <person name="Bloem J."/>
            <person name="Labutti K."/>
            <person name="Salamov A."/>
            <person name="Andreopoulos B."/>
            <person name="Baker S."/>
            <person name="Barry K."/>
            <person name="Bills G."/>
            <person name="Bluhm B."/>
            <person name="Cannon C."/>
            <person name="Castanera R."/>
            <person name="Culley D."/>
            <person name="Daum C."/>
            <person name="Ezra D."/>
            <person name="Gonzalez J."/>
            <person name="Henrissat B."/>
            <person name="Kuo A."/>
            <person name="Liang C."/>
            <person name="Lipzen A."/>
            <person name="Lutzoni F."/>
            <person name="Magnuson J."/>
            <person name="Mondo S."/>
            <person name="Nolan M."/>
            <person name="Ohm R."/>
            <person name="Pangilinan J."/>
            <person name="Park H.-J."/>
            <person name="Ramirez L."/>
            <person name="Alfaro M."/>
            <person name="Sun H."/>
            <person name="Tritt A."/>
            <person name="Yoshinaga Y."/>
            <person name="Zwiers L.-H."/>
            <person name="Turgeon B."/>
            <person name="Goodwin S."/>
            <person name="Spatafora J."/>
            <person name="Crous P."/>
            <person name="Grigoriev I."/>
        </authorList>
    </citation>
    <scope>NUCLEOTIDE SEQUENCE</scope>
    <source>
        <strain evidence="7">SCOH1-5</strain>
    </source>
</reference>
<keyword evidence="3" id="KW-0866">Nonsense-mediated mRNA decay</keyword>
<dbReference type="PANTHER" id="PTHR13112:SF0">
    <property type="entry name" value="FI21285P1"/>
    <property type="match status" value="1"/>
</dbReference>
<feature type="region of interest" description="Disordered" evidence="5">
    <location>
        <begin position="171"/>
        <end position="428"/>
    </location>
</feature>
<protein>
    <recommendedName>
        <fullName evidence="6">UPF3 domain-containing protein</fullName>
    </recommendedName>
</protein>
<dbReference type="InterPro" id="IPR035979">
    <property type="entry name" value="RBD_domain_sf"/>
</dbReference>
<dbReference type="GO" id="GO:0000184">
    <property type="term" value="P:nuclear-transcribed mRNA catabolic process, nonsense-mediated decay"/>
    <property type="evidence" value="ECO:0007669"/>
    <property type="project" value="UniProtKB-KW"/>
</dbReference>
<gene>
    <name evidence="7" type="ORF">CERZMDRAFT_24916</name>
</gene>
<dbReference type="CDD" id="cd00590">
    <property type="entry name" value="RRM_SF"/>
    <property type="match status" value="1"/>
</dbReference>
<comment type="subcellular location">
    <subcellularLocation>
        <location evidence="1">Nucleus</location>
    </subcellularLocation>
</comment>
<dbReference type="InterPro" id="IPR005120">
    <property type="entry name" value="UPF3_dom"/>
</dbReference>
<keyword evidence="4" id="KW-0539">Nucleus</keyword>
<evidence type="ECO:0000259" key="6">
    <source>
        <dbReference type="Pfam" id="PF03467"/>
    </source>
</evidence>
<keyword evidence="8" id="KW-1185">Reference proteome</keyword>
<feature type="region of interest" description="Disordered" evidence="5">
    <location>
        <begin position="496"/>
        <end position="519"/>
    </location>
</feature>
<dbReference type="AlphaFoldDB" id="A0A6A6FTZ1"/>
<sequence length="519" mass="55430">MPPKVLAKNEGAKGVLPVNAATRAAASAKGPAPRLKLEVRRLPPGLTLSEFEEILGDEWKLGNGKVDWREYRQGKVKQSLGKVPEQSRCYVHVVNEAAVSAFEARFLAVVFHDKAGTHKNPDVKHLPPTLGFAPNQRTTINTKLRTDNRQGTIDQDPEFIAFLEAETQPIARPPALDSVSAETEKSEKPVVTSTPLIDALREKKANKAKAADAKADKKDGKAHTRTESKTDTPAEKPAKEGKNQQPQQQHKVEQAAKEAVKAVNKQVASKQQQAQQRPSSPQQPQQKGNTSARGKKGAQPAQNAKAQNGTPLKAAASTPAPAPAPAAETPAQQTTPKAPRQRGNADGIKKMLQKDLAGIRSKAMPAAKKDSTPSTTNAQHTPPAPKEQQQKSAPTPPTAPKSQPTAKQQGQQQPTLSASTTKAYLKHANPSQGMTEILIQQALSQYGEVTNVTIDPRKGTAIALFKDSEGLKKAFAAKKVPVANGSVEILEWKDRAANNNGGNRGGFRGTRGGGRGGRG</sequence>
<dbReference type="InterPro" id="IPR039722">
    <property type="entry name" value="Upf3"/>
</dbReference>
<dbReference type="GO" id="GO:0005730">
    <property type="term" value="C:nucleolus"/>
    <property type="evidence" value="ECO:0007669"/>
    <property type="project" value="TreeGrafter"/>
</dbReference>
<evidence type="ECO:0000313" key="7">
    <source>
        <dbReference type="EMBL" id="KAF2216851.1"/>
    </source>
</evidence>
<feature type="compositionally biased region" description="Basic and acidic residues" evidence="5">
    <location>
        <begin position="199"/>
        <end position="242"/>
    </location>
</feature>